<dbReference type="InterPro" id="IPR043148">
    <property type="entry name" value="TagF_C"/>
</dbReference>
<evidence type="ECO:0008006" key="3">
    <source>
        <dbReference type="Google" id="ProtNLM"/>
    </source>
</evidence>
<dbReference type="Proteomes" id="UP001501747">
    <property type="component" value="Unassembled WGS sequence"/>
</dbReference>
<organism evidence="1 2">
    <name type="scientific">Allokutzneria multivorans</name>
    <dbReference type="NCBI Taxonomy" id="1142134"/>
    <lineage>
        <taxon>Bacteria</taxon>
        <taxon>Bacillati</taxon>
        <taxon>Actinomycetota</taxon>
        <taxon>Actinomycetes</taxon>
        <taxon>Pseudonocardiales</taxon>
        <taxon>Pseudonocardiaceae</taxon>
        <taxon>Allokutzneria</taxon>
    </lineage>
</organism>
<protein>
    <recommendedName>
        <fullName evidence="3">Translation initiation factor IF-2</fullName>
    </recommendedName>
</protein>
<evidence type="ECO:0000313" key="1">
    <source>
        <dbReference type="EMBL" id="GAA3985995.1"/>
    </source>
</evidence>
<evidence type="ECO:0000313" key="2">
    <source>
        <dbReference type="Proteomes" id="UP001501747"/>
    </source>
</evidence>
<name>A0ABP7QPF3_9PSEU</name>
<dbReference type="EMBL" id="BAABAL010000002">
    <property type="protein sequence ID" value="GAA3985995.1"/>
    <property type="molecule type" value="Genomic_DNA"/>
</dbReference>
<dbReference type="Gene3D" id="3.40.50.12580">
    <property type="match status" value="1"/>
</dbReference>
<accession>A0ABP7QPF3</accession>
<dbReference type="SUPFAM" id="SSF53756">
    <property type="entry name" value="UDP-Glycosyltransferase/glycogen phosphorylase"/>
    <property type="match status" value="1"/>
</dbReference>
<reference evidence="2" key="1">
    <citation type="journal article" date="2019" name="Int. J. Syst. Evol. Microbiol.">
        <title>The Global Catalogue of Microorganisms (GCM) 10K type strain sequencing project: providing services to taxonomists for standard genome sequencing and annotation.</title>
        <authorList>
            <consortium name="The Broad Institute Genomics Platform"/>
            <consortium name="The Broad Institute Genome Sequencing Center for Infectious Disease"/>
            <person name="Wu L."/>
            <person name="Ma J."/>
        </authorList>
    </citation>
    <scope>NUCLEOTIDE SEQUENCE [LARGE SCALE GENOMIC DNA]</scope>
    <source>
        <strain evidence="2">JCM 17342</strain>
    </source>
</reference>
<proteinExistence type="predicted"/>
<keyword evidence="2" id="KW-1185">Reference proteome</keyword>
<comment type="caution">
    <text evidence="1">The sequence shown here is derived from an EMBL/GenBank/DDBJ whole genome shotgun (WGS) entry which is preliminary data.</text>
</comment>
<sequence length="518" mass="55767">MAGARTTGTPPQATFGYDRTVLAVARTVTSAARLLEVLPLIEQHHRVQAHYTIVPGSKFADNAESLLRQAQAKVVPWKQAIRTRYSLAVSASANGPLHLLRAPLLLIPHGAGHNKVLASGALSGLAREQLLHKGKVTPSAIALTHEDQLDTLARTCPEALDRAVVVGDPCHDRMRESVWARWRYRESLGAGGRQIVLVSSTWGKKSLLGRPLTELLDRLDRELPVDEYLVIMALHPNIWDFHSGRQLGKWAPTAALLPPHEAWQAAVIAADVVIGDHGSLGLYATAMGVPVLLGAFADEEIAAGTPMAELGELAPRLDGRPLRAQLADLVAWEGIARRTFDQSGVAASRLRDLMCRLLDVEPTGPAELPPLAPPVIDGARPSSYFVASRCSDDNVVELERFLNDPVSDLPQRHIAATPDAGSRSLQGAGVLLLPDGADAERWLAARPVCQTAGVITDPRSCVVWLRDGRRLRLTASGGPVELVPSAVHAWLANGRVAEELKRGLVVRAGNAEIAVEPW</sequence>
<gene>
    <name evidence="1" type="ORF">GCM10022247_00510</name>
</gene>